<dbReference type="PROSITE" id="PS00978">
    <property type="entry name" value="FAD_G3PDH_2"/>
    <property type="match status" value="1"/>
</dbReference>
<dbReference type="InterPro" id="IPR018247">
    <property type="entry name" value="EF_Hand_1_Ca_BS"/>
</dbReference>
<dbReference type="InterPro" id="IPR036188">
    <property type="entry name" value="FAD/NAD-bd_sf"/>
</dbReference>
<sequence length="717" mass="80476">MWRFAFRHRQLILASSAISGATYLAYHYENETRESKLVKCEVGSINSQLADTLPPREHHVNSVKSKELDMLIIGGGATGAGCTLDAVSRGLSVAVVEKFDFSSGTSSKSTKLIHGGVRYLQKAVFNLDYAQYKMVKEALSERANLLEIAPHLAYKLPIMLPIYKYWQVPYFWAGLKMYDLVAGFKNLQMSYIISKKRALEVFPMLKGDNLKAALVYHDGQQEDSRMCLSLIMTAVRLGAHALNYTEVIDLIHREEDGKQVLCGARVRDKVSNEEYEIKAKCVINASGAYTDNIRQMADSSIKPICQPSSGTHIVLPSYYSSEQMGLLDPNTSDGRVIFFLPWQGATVAGTTDTKCELTDNPSPTEEEVQFILGEIKGYLNDDVKVRRGDVLSCWTGLRPLVMDPNKKDTQSLARNHIIEIGDDHLITIAGGKWTTYREMAQETIDKAVDVCNLKPSRSCQTSGLLLDGAHGWSPTMHVKLVQTFGIDVAVAEHLSSIYGDRAFKLCELAQMTGLTWPVVGRRLHPDFPYIEAEVVYAVRKEYARRALDIVARRTRLAFLNVAAAEQAVPKIVEIMGRELGWSKQKCKEEHEYCLQFLDKEMGLHLKDKINSLTPQLSEADRESFLKQFQRIDCDRKGYISLNDLRRHMKSQGQEISEAMLTDMLKEVDLNKNGRIDESEFLQLMSSMKEGSVSHSRLASAINMHRKPIDTVRSGGGL</sequence>
<dbReference type="PROSITE" id="PS00977">
    <property type="entry name" value="FAD_G3PDH_1"/>
    <property type="match status" value="1"/>
</dbReference>
<evidence type="ECO:0000256" key="7">
    <source>
        <dbReference type="ARBA" id="ARBA00022723"/>
    </source>
</evidence>
<evidence type="ECO:0000256" key="10">
    <source>
        <dbReference type="ARBA" id="ARBA00022837"/>
    </source>
</evidence>
<dbReference type="PRINTS" id="PR01001">
    <property type="entry name" value="FADG3PDH"/>
</dbReference>
<dbReference type="FunFam" id="3.30.9.10:FF:000001">
    <property type="entry name" value="Glycerol-3-phosphate dehydrogenase"/>
    <property type="match status" value="1"/>
</dbReference>
<evidence type="ECO:0000256" key="2">
    <source>
        <dbReference type="ARBA" id="ARBA00004173"/>
    </source>
</evidence>
<keyword evidence="6 14" id="KW-0285">Flavoprotein</keyword>
<dbReference type="CDD" id="cd00051">
    <property type="entry name" value="EFh"/>
    <property type="match status" value="1"/>
</dbReference>
<evidence type="ECO:0000256" key="9">
    <source>
        <dbReference type="ARBA" id="ARBA00022827"/>
    </source>
</evidence>
<evidence type="ECO:0000256" key="3">
    <source>
        <dbReference type="ARBA" id="ARBA00004745"/>
    </source>
</evidence>
<keyword evidence="18" id="KW-1185">Reference proteome</keyword>
<dbReference type="InterPro" id="IPR031656">
    <property type="entry name" value="DAO_C"/>
</dbReference>
<dbReference type="GO" id="GO:0006072">
    <property type="term" value="P:glycerol-3-phosphate metabolic process"/>
    <property type="evidence" value="ECO:0007669"/>
    <property type="project" value="UniProtKB-UniRule"/>
</dbReference>
<keyword evidence="8" id="KW-0677">Repeat</keyword>
<dbReference type="SUPFAM" id="SSF54373">
    <property type="entry name" value="FAD-linked reductases, C-terminal domain"/>
    <property type="match status" value="1"/>
</dbReference>
<keyword evidence="12 14" id="KW-0560">Oxidoreductase</keyword>
<evidence type="ECO:0000256" key="1">
    <source>
        <dbReference type="ARBA" id="ARBA00001974"/>
    </source>
</evidence>
<organism evidence="17 18">
    <name type="scientific">Bugula neritina</name>
    <name type="common">Brown bryozoan</name>
    <name type="synonym">Sertularia neritina</name>
    <dbReference type="NCBI Taxonomy" id="10212"/>
    <lineage>
        <taxon>Eukaryota</taxon>
        <taxon>Metazoa</taxon>
        <taxon>Spiralia</taxon>
        <taxon>Lophotrochozoa</taxon>
        <taxon>Bryozoa</taxon>
        <taxon>Gymnolaemata</taxon>
        <taxon>Cheilostomatida</taxon>
        <taxon>Flustrina</taxon>
        <taxon>Buguloidea</taxon>
        <taxon>Bugulidae</taxon>
        <taxon>Bugula</taxon>
    </lineage>
</organism>
<gene>
    <name evidence="17" type="ORF">EB796_017014</name>
</gene>
<dbReference type="InterPro" id="IPR002048">
    <property type="entry name" value="EF_hand_dom"/>
</dbReference>
<dbReference type="OrthoDB" id="264015at2759"/>
<dbReference type="FunFam" id="1.10.8.870:FF:000001">
    <property type="entry name" value="Glycerol-3-phosphate dehydrogenase"/>
    <property type="match status" value="1"/>
</dbReference>
<dbReference type="PANTHER" id="PTHR11985">
    <property type="entry name" value="GLYCEROL-3-PHOSPHATE DEHYDROGENASE"/>
    <property type="match status" value="1"/>
</dbReference>
<dbReference type="Proteomes" id="UP000593567">
    <property type="component" value="Unassembled WGS sequence"/>
</dbReference>
<evidence type="ECO:0000256" key="5">
    <source>
        <dbReference type="ARBA" id="ARBA00013029"/>
    </source>
</evidence>
<dbReference type="Pfam" id="PF13499">
    <property type="entry name" value="EF-hand_7"/>
    <property type="match status" value="1"/>
</dbReference>
<comment type="pathway">
    <text evidence="3">Polyol metabolism; glycerol degradation.</text>
</comment>
<evidence type="ECO:0000256" key="14">
    <source>
        <dbReference type="RuleBase" id="RU361217"/>
    </source>
</evidence>
<feature type="domain" description="EF-hand" evidence="16">
    <location>
        <begin position="655"/>
        <end position="690"/>
    </location>
</feature>
<evidence type="ECO:0000256" key="8">
    <source>
        <dbReference type="ARBA" id="ARBA00022737"/>
    </source>
</evidence>
<dbReference type="Gene3D" id="1.10.238.10">
    <property type="entry name" value="EF-hand"/>
    <property type="match status" value="1"/>
</dbReference>
<keyword evidence="7" id="KW-0479">Metal-binding</keyword>
<keyword evidence="10" id="KW-0106">Calcium</keyword>
<keyword evidence="9" id="KW-0274">FAD</keyword>
<comment type="cofactor">
    <cofactor evidence="1 14">
        <name>FAD</name>
        <dbReference type="ChEBI" id="CHEBI:57692"/>
    </cofactor>
</comment>
<comment type="subcellular location">
    <subcellularLocation>
        <location evidence="2">Mitochondrion</location>
    </subcellularLocation>
</comment>
<dbReference type="Pfam" id="PF01266">
    <property type="entry name" value="DAO"/>
    <property type="match status" value="1"/>
</dbReference>
<dbReference type="GO" id="GO:0004368">
    <property type="term" value="F:glycerol-3-phosphate dehydrogenase (quinone) activity"/>
    <property type="evidence" value="ECO:0007669"/>
    <property type="project" value="UniProtKB-EC"/>
</dbReference>
<evidence type="ECO:0000259" key="16">
    <source>
        <dbReference type="PROSITE" id="PS50222"/>
    </source>
</evidence>
<dbReference type="Gene3D" id="1.10.8.870">
    <property type="entry name" value="Alpha-glycerophosphate oxidase, cap domain"/>
    <property type="match status" value="1"/>
</dbReference>
<keyword evidence="15" id="KW-0732">Signal</keyword>
<evidence type="ECO:0000256" key="13">
    <source>
        <dbReference type="ARBA" id="ARBA00023128"/>
    </source>
</evidence>
<dbReference type="EC" id="1.1.5.3" evidence="5 14"/>
<protein>
    <recommendedName>
        <fullName evidence="5 14">Glycerol-3-phosphate dehydrogenase</fullName>
        <ecNumber evidence="5 14">1.1.5.3</ecNumber>
    </recommendedName>
</protein>
<evidence type="ECO:0000256" key="4">
    <source>
        <dbReference type="ARBA" id="ARBA00007330"/>
    </source>
</evidence>
<feature type="chain" id="PRO_5029614224" description="Glycerol-3-phosphate dehydrogenase" evidence="15">
    <location>
        <begin position="21"/>
        <end position="717"/>
    </location>
</feature>
<evidence type="ECO:0000256" key="11">
    <source>
        <dbReference type="ARBA" id="ARBA00022946"/>
    </source>
</evidence>
<comment type="caution">
    <text evidence="17">The sequence shown here is derived from an EMBL/GenBank/DDBJ whole genome shotgun (WGS) entry which is preliminary data.</text>
</comment>
<dbReference type="SUPFAM" id="SSF47473">
    <property type="entry name" value="EF-hand"/>
    <property type="match status" value="1"/>
</dbReference>
<dbReference type="Pfam" id="PF16901">
    <property type="entry name" value="DAO_C"/>
    <property type="match status" value="1"/>
</dbReference>
<evidence type="ECO:0000256" key="12">
    <source>
        <dbReference type="ARBA" id="ARBA00023002"/>
    </source>
</evidence>
<dbReference type="SMART" id="SM00054">
    <property type="entry name" value="EFh"/>
    <property type="match status" value="2"/>
</dbReference>
<dbReference type="SUPFAM" id="SSF51905">
    <property type="entry name" value="FAD/NAD(P)-binding domain"/>
    <property type="match status" value="1"/>
</dbReference>
<comment type="similarity">
    <text evidence="4 14">Belongs to the FAD-dependent glycerol-3-phosphate dehydrogenase family.</text>
</comment>
<dbReference type="AlphaFoldDB" id="A0A7J7JEE8"/>
<evidence type="ECO:0000313" key="18">
    <source>
        <dbReference type="Proteomes" id="UP000593567"/>
    </source>
</evidence>
<dbReference type="InterPro" id="IPR011992">
    <property type="entry name" value="EF-hand-dom_pair"/>
</dbReference>
<dbReference type="PROSITE" id="PS00018">
    <property type="entry name" value="EF_HAND_1"/>
    <property type="match status" value="1"/>
</dbReference>
<proteinExistence type="inferred from homology"/>
<evidence type="ECO:0000256" key="6">
    <source>
        <dbReference type="ARBA" id="ARBA00022630"/>
    </source>
</evidence>
<feature type="domain" description="EF-hand" evidence="16">
    <location>
        <begin position="619"/>
        <end position="654"/>
    </location>
</feature>
<dbReference type="Gene3D" id="3.50.50.60">
    <property type="entry name" value="FAD/NAD(P)-binding domain"/>
    <property type="match status" value="1"/>
</dbReference>
<dbReference type="PROSITE" id="PS50222">
    <property type="entry name" value="EF_HAND_2"/>
    <property type="match status" value="2"/>
</dbReference>
<dbReference type="GO" id="GO:0005509">
    <property type="term" value="F:calcium ion binding"/>
    <property type="evidence" value="ECO:0007669"/>
    <property type="project" value="InterPro"/>
</dbReference>
<dbReference type="InterPro" id="IPR000447">
    <property type="entry name" value="G3P_DH_FAD-dep"/>
</dbReference>
<evidence type="ECO:0000256" key="15">
    <source>
        <dbReference type="SAM" id="SignalP"/>
    </source>
</evidence>
<keyword evidence="11" id="KW-0809">Transit peptide</keyword>
<evidence type="ECO:0000313" key="17">
    <source>
        <dbReference type="EMBL" id="KAF6024692.1"/>
    </source>
</evidence>
<dbReference type="InterPro" id="IPR038299">
    <property type="entry name" value="DAO_C_sf"/>
</dbReference>
<reference evidence="17" key="1">
    <citation type="submission" date="2020-06" db="EMBL/GenBank/DDBJ databases">
        <title>Draft genome of Bugula neritina, a colonial animal packing powerful symbionts and potential medicines.</title>
        <authorList>
            <person name="Rayko M."/>
        </authorList>
    </citation>
    <scope>NUCLEOTIDE SEQUENCE [LARGE SCALE GENOMIC DNA]</scope>
    <source>
        <strain evidence="17">Kwan_BN1</strain>
    </source>
</reference>
<dbReference type="PANTHER" id="PTHR11985:SF15">
    <property type="entry name" value="GLYCEROL-3-PHOSPHATE DEHYDROGENASE, MITOCHONDRIAL"/>
    <property type="match status" value="1"/>
</dbReference>
<keyword evidence="13" id="KW-0496">Mitochondrion</keyword>
<dbReference type="Gene3D" id="3.30.9.10">
    <property type="entry name" value="D-Amino Acid Oxidase, subunit A, domain 2"/>
    <property type="match status" value="1"/>
</dbReference>
<dbReference type="EMBL" id="VXIV02002549">
    <property type="protein sequence ID" value="KAF6024692.1"/>
    <property type="molecule type" value="Genomic_DNA"/>
</dbReference>
<dbReference type="InterPro" id="IPR006076">
    <property type="entry name" value="FAD-dep_OxRdtase"/>
</dbReference>
<feature type="signal peptide" evidence="15">
    <location>
        <begin position="1"/>
        <end position="20"/>
    </location>
</feature>
<name>A0A7J7JEE8_BUGNE</name>
<comment type="catalytic activity">
    <reaction evidence="14">
        <text>a quinone + sn-glycerol 3-phosphate = dihydroxyacetone phosphate + a quinol</text>
        <dbReference type="Rhea" id="RHEA:18977"/>
        <dbReference type="ChEBI" id="CHEBI:24646"/>
        <dbReference type="ChEBI" id="CHEBI:57597"/>
        <dbReference type="ChEBI" id="CHEBI:57642"/>
        <dbReference type="ChEBI" id="CHEBI:132124"/>
        <dbReference type="EC" id="1.1.5.3"/>
    </reaction>
</comment>
<accession>A0A7J7JEE8</accession>
<dbReference type="GO" id="GO:0005739">
    <property type="term" value="C:mitochondrion"/>
    <property type="evidence" value="ECO:0007669"/>
    <property type="project" value="UniProtKB-SubCell"/>
</dbReference>